<dbReference type="PIRSF" id="PIRSF026426">
    <property type="entry name" value="DUF1499"/>
    <property type="match status" value="1"/>
</dbReference>
<dbReference type="InterPro" id="IPR010865">
    <property type="entry name" value="DUF1499"/>
</dbReference>
<protein>
    <submittedName>
        <fullName evidence="1">DUF1499 domain-containing protein</fullName>
    </submittedName>
</protein>
<dbReference type="Proteomes" id="UP001196601">
    <property type="component" value="Unassembled WGS sequence"/>
</dbReference>
<dbReference type="PANTHER" id="PTHR34801">
    <property type="entry name" value="EXPRESSED PROTEIN"/>
    <property type="match status" value="1"/>
</dbReference>
<sequence length="162" mass="17696">MSQFSLRQNALIRATRPAHKPGLALALALLGACGGAPPEHLGVHAGRLAPCPDSPNCVSSQARDEAHRVAPLPLLGTRQQTRARLVALLGREPRARLVVQGDDYLRAEFSSRLLRFVDDVEFLIGEQGVEVRSASRLGHSDLGVNRQRIERLRRRLAPQPAP</sequence>
<gene>
    <name evidence="1" type="ORF">I0D00_04780</name>
</gene>
<proteinExistence type="predicted"/>
<dbReference type="PROSITE" id="PS51257">
    <property type="entry name" value="PROKAR_LIPOPROTEIN"/>
    <property type="match status" value="1"/>
</dbReference>
<name>A0ABS5PXN0_9PSED</name>
<reference evidence="1 2" key="1">
    <citation type="journal article" date="2021" name="Syst. Appl. Microbiol.">
        <title>Pseudomonas lalucatii sp. nov. isolated from Vallgornera, a karstic cave in Mallorca, Western Mediterranean.</title>
        <authorList>
            <person name="Busquets A."/>
            <person name="Mulet M."/>
            <person name="Gomila M."/>
            <person name="Garcia-Valdes E."/>
        </authorList>
    </citation>
    <scope>NUCLEOTIDE SEQUENCE [LARGE SCALE GENOMIC DNA]</scope>
    <source>
        <strain evidence="1 2">R1b54</strain>
    </source>
</reference>
<evidence type="ECO:0000313" key="2">
    <source>
        <dbReference type="Proteomes" id="UP001196601"/>
    </source>
</evidence>
<dbReference type="PANTHER" id="PTHR34801:SF6">
    <property type="entry name" value="SLL1620 PROTEIN"/>
    <property type="match status" value="1"/>
</dbReference>
<organism evidence="1 2">
    <name type="scientific">Pseudomonas lalucatii</name>
    <dbReference type="NCBI Taxonomy" id="1424203"/>
    <lineage>
        <taxon>Bacteria</taxon>
        <taxon>Pseudomonadati</taxon>
        <taxon>Pseudomonadota</taxon>
        <taxon>Gammaproteobacteria</taxon>
        <taxon>Pseudomonadales</taxon>
        <taxon>Pseudomonadaceae</taxon>
        <taxon>Pseudomonas</taxon>
    </lineage>
</organism>
<dbReference type="EMBL" id="JADPMV010000001">
    <property type="protein sequence ID" value="MBS7661262.1"/>
    <property type="molecule type" value="Genomic_DNA"/>
</dbReference>
<accession>A0ABS5PXN0</accession>
<evidence type="ECO:0000313" key="1">
    <source>
        <dbReference type="EMBL" id="MBS7661262.1"/>
    </source>
</evidence>
<comment type="caution">
    <text evidence="1">The sequence shown here is derived from an EMBL/GenBank/DDBJ whole genome shotgun (WGS) entry which is preliminary data.</text>
</comment>
<dbReference type="RefSeq" id="WP_213638595.1">
    <property type="nucleotide sequence ID" value="NZ_JADPMV010000001.1"/>
</dbReference>
<dbReference type="Pfam" id="PF07386">
    <property type="entry name" value="DUF1499"/>
    <property type="match status" value="1"/>
</dbReference>
<keyword evidence="2" id="KW-1185">Reference proteome</keyword>